<dbReference type="Gene3D" id="3.80.10.10">
    <property type="entry name" value="Ribonuclease Inhibitor"/>
    <property type="match status" value="1"/>
</dbReference>
<evidence type="ECO:0000256" key="1">
    <source>
        <dbReference type="ARBA" id="ARBA00022786"/>
    </source>
</evidence>
<dbReference type="AlphaFoldDB" id="A0A8S3RJV7"/>
<proteinExistence type="predicted"/>
<dbReference type="InterPro" id="IPR032675">
    <property type="entry name" value="LRR_dom_sf"/>
</dbReference>
<protein>
    <submittedName>
        <fullName evidence="3">FBXL2_20</fullName>
    </submittedName>
</protein>
<organism evidence="3 4">
    <name type="scientific">Mytilus edulis</name>
    <name type="common">Blue mussel</name>
    <dbReference type="NCBI Taxonomy" id="6550"/>
    <lineage>
        <taxon>Eukaryota</taxon>
        <taxon>Metazoa</taxon>
        <taxon>Spiralia</taxon>
        <taxon>Lophotrochozoa</taxon>
        <taxon>Mollusca</taxon>
        <taxon>Bivalvia</taxon>
        <taxon>Autobranchia</taxon>
        <taxon>Pteriomorphia</taxon>
        <taxon>Mytilida</taxon>
        <taxon>Mytiloidea</taxon>
        <taxon>Mytilidae</taxon>
        <taxon>Mytilinae</taxon>
        <taxon>Mytilus</taxon>
    </lineage>
</organism>
<dbReference type="Proteomes" id="UP000683360">
    <property type="component" value="Unassembled WGS sequence"/>
</dbReference>
<feature type="domain" description="F-box" evidence="2">
    <location>
        <begin position="9"/>
        <end position="56"/>
    </location>
</feature>
<dbReference type="EMBL" id="CAJPWZ010001110">
    <property type="protein sequence ID" value="CAG2208449.1"/>
    <property type="molecule type" value="Genomic_DNA"/>
</dbReference>
<dbReference type="Gene3D" id="1.20.1280.50">
    <property type="match status" value="1"/>
</dbReference>
<keyword evidence="1" id="KW-0833">Ubl conjugation pathway</keyword>
<dbReference type="OrthoDB" id="423607at2759"/>
<reference evidence="3" key="1">
    <citation type="submission" date="2021-03" db="EMBL/GenBank/DDBJ databases">
        <authorList>
            <person name="Bekaert M."/>
        </authorList>
    </citation>
    <scope>NUCLEOTIDE SEQUENCE</scope>
</reference>
<dbReference type="InterPro" id="IPR006553">
    <property type="entry name" value="Leu-rich_rpt_Cys-con_subtyp"/>
</dbReference>
<evidence type="ECO:0000313" key="4">
    <source>
        <dbReference type="Proteomes" id="UP000683360"/>
    </source>
</evidence>
<dbReference type="InterPro" id="IPR001810">
    <property type="entry name" value="F-box_dom"/>
</dbReference>
<dbReference type="SUPFAM" id="SSF81383">
    <property type="entry name" value="F-box domain"/>
    <property type="match status" value="1"/>
</dbReference>
<dbReference type="SMART" id="SM00367">
    <property type="entry name" value="LRR_CC"/>
    <property type="match status" value="6"/>
</dbReference>
<sequence>MSVIINSYNMTINKLPPEVLVKILSFLTQKDLLFVIRNVCHIWRDLTTSMCLWNYVEYIYEYRKDKLNRFYRSLAKHKLVNHIVNLKITEELFWKLLKYDKHVKFASLKSIDISADLLRSGKIFAEICNRCPCLESIKIWAVVGVDVKNMFKVLSKKKFIDFDVGYYNEDKQQDFDKHFLSFLATQPNIQQLSLRTLHSHDEHDLARIIEGNPHITTLCLSSNYVSNQLFKRLHLNLTKIAIHSNLFDDQGLEWLTSRSNQLVSINVKDCETITDRGISFIGQNCPSLENLTFGNHMQTKIGNDGMLSVAQGCPKLKTLHTHFIWNINDDSVVLLAKSCTFLQKVSFEKGAKFTDASLMAIGDNCPLLKFARFKECDELTKDGVLYLIASCIYMETLEITCCRGIGLDQSNANLRNTSSTITGRLNCAENIQIETSGASTKKHSHLKRLNLFGCLNTSNETLLYLVKHCPDLRYLSRTDTSIQCNEQLMSELLRMCSLLDTTYL</sequence>
<dbReference type="InterPro" id="IPR036047">
    <property type="entry name" value="F-box-like_dom_sf"/>
</dbReference>
<keyword evidence="4" id="KW-1185">Reference proteome</keyword>
<dbReference type="GO" id="GO:0019005">
    <property type="term" value="C:SCF ubiquitin ligase complex"/>
    <property type="evidence" value="ECO:0007669"/>
    <property type="project" value="TreeGrafter"/>
</dbReference>
<dbReference type="Pfam" id="PF12937">
    <property type="entry name" value="F-box-like"/>
    <property type="match status" value="1"/>
</dbReference>
<dbReference type="PROSITE" id="PS50181">
    <property type="entry name" value="FBOX"/>
    <property type="match status" value="1"/>
</dbReference>
<dbReference type="PANTHER" id="PTHR13318">
    <property type="entry name" value="PARTNER OF PAIRED, ISOFORM B-RELATED"/>
    <property type="match status" value="1"/>
</dbReference>
<dbReference type="GO" id="GO:0031146">
    <property type="term" value="P:SCF-dependent proteasomal ubiquitin-dependent protein catabolic process"/>
    <property type="evidence" value="ECO:0007669"/>
    <property type="project" value="TreeGrafter"/>
</dbReference>
<comment type="caution">
    <text evidence="3">The sequence shown here is derived from an EMBL/GenBank/DDBJ whole genome shotgun (WGS) entry which is preliminary data.</text>
</comment>
<gene>
    <name evidence="3" type="ORF">MEDL_22650</name>
</gene>
<dbReference type="SMART" id="SM00256">
    <property type="entry name" value="FBOX"/>
    <property type="match status" value="1"/>
</dbReference>
<accession>A0A8S3RJV7</accession>
<evidence type="ECO:0000313" key="3">
    <source>
        <dbReference type="EMBL" id="CAG2208449.1"/>
    </source>
</evidence>
<evidence type="ECO:0000259" key="2">
    <source>
        <dbReference type="PROSITE" id="PS50181"/>
    </source>
</evidence>
<dbReference type="SUPFAM" id="SSF52047">
    <property type="entry name" value="RNI-like"/>
    <property type="match status" value="1"/>
</dbReference>
<name>A0A8S3RJV7_MYTED</name>